<dbReference type="eggNOG" id="ENOG5032VCX">
    <property type="taxonomic scope" value="Bacteria"/>
</dbReference>
<evidence type="ECO:0000256" key="1">
    <source>
        <dbReference type="SAM" id="MobiDB-lite"/>
    </source>
</evidence>
<dbReference type="KEGG" id="tco:Theco_2758"/>
<gene>
    <name evidence="2" type="ordered locus">Theco_2758</name>
</gene>
<proteinExistence type="predicted"/>
<evidence type="ECO:0000313" key="2">
    <source>
        <dbReference type="EMBL" id="AGA58847.1"/>
    </source>
</evidence>
<dbReference type="InterPro" id="IPR045499">
    <property type="entry name" value="DUF6492"/>
</dbReference>
<dbReference type="EMBL" id="CP003255">
    <property type="protein sequence ID" value="AGA58847.1"/>
    <property type="molecule type" value="Genomic_DNA"/>
</dbReference>
<feature type="region of interest" description="Disordered" evidence="1">
    <location>
        <begin position="276"/>
        <end position="296"/>
    </location>
</feature>
<name>L0EGE6_THECK</name>
<keyword evidence="3" id="KW-1185">Reference proteome</keyword>
<sequence length="296" mass="35119">MRTNRGELMTAGLVHISGSGEPIDVLIPAVDKDAGTLPHTIDSIRSMVRHPIGTIYVVSPDSPRIRAICARKGCVFVNERLIEPLPKSRIRYRSKRWERSGWLYQQLLKLSGDRLVRRRHFLVMDADTVLIRPHRFRIDGKTVFYYRRWSQPEYFRTYRRLTGRRRKAKVSFVAHYMLFDRHKLYRFKAMLEARHGKPWYRAIIDSIDRTRNFGFSEYETYGNMVYGENPSAVKLLPARNLHLRRGASSLTPAERRRYARNYRSLSFHKRGVYSRGQRRIARKKRPLKSRRRRASK</sequence>
<dbReference type="HOGENOM" id="CLU_958516_0_0_9"/>
<protein>
    <submittedName>
        <fullName evidence="2">Uncharacterized protein</fullName>
    </submittedName>
</protein>
<dbReference type="STRING" id="717605.Theco_2758"/>
<dbReference type="AlphaFoldDB" id="L0EGE6"/>
<accession>L0EGE6</accession>
<dbReference type="Pfam" id="PF20102">
    <property type="entry name" value="DUF6492"/>
    <property type="match status" value="1"/>
</dbReference>
<dbReference type="Proteomes" id="UP000010795">
    <property type="component" value="Chromosome"/>
</dbReference>
<reference evidence="3" key="1">
    <citation type="submission" date="2012-01" db="EMBL/GenBank/DDBJ databases">
        <title>Complete sequence of chromosome of Thermobacillus composti KWC4.</title>
        <authorList>
            <person name="Lucas S."/>
            <person name="Han J."/>
            <person name="Lapidus A."/>
            <person name="Cheng J.-F."/>
            <person name="Goodwin L."/>
            <person name="Pitluck S."/>
            <person name="Peters L."/>
            <person name="Ovchinnikova G."/>
            <person name="Teshima H."/>
            <person name="Detter J.C."/>
            <person name="Han C."/>
            <person name="Tapia R."/>
            <person name="Land M."/>
            <person name="Hauser L."/>
            <person name="Kyrpides N."/>
            <person name="Ivanova N."/>
            <person name="Pagani I."/>
            <person name="Anderson I."/>
            <person name="Woyke T."/>
        </authorList>
    </citation>
    <scope>NUCLEOTIDE SEQUENCE [LARGE SCALE GENOMIC DNA]</scope>
    <source>
        <strain evidence="3">DSM 18247 / JCM 13945 / KWC4</strain>
    </source>
</reference>
<evidence type="ECO:0000313" key="3">
    <source>
        <dbReference type="Proteomes" id="UP000010795"/>
    </source>
</evidence>
<dbReference type="RefSeq" id="WP_015255587.1">
    <property type="nucleotide sequence ID" value="NC_019897.1"/>
</dbReference>
<organism evidence="2 3">
    <name type="scientific">Thermobacillus composti (strain DSM 18247 / JCM 13945 / KWC4)</name>
    <dbReference type="NCBI Taxonomy" id="717605"/>
    <lineage>
        <taxon>Bacteria</taxon>
        <taxon>Bacillati</taxon>
        <taxon>Bacillota</taxon>
        <taxon>Bacilli</taxon>
        <taxon>Bacillales</taxon>
        <taxon>Paenibacillaceae</taxon>
        <taxon>Thermobacillus</taxon>
    </lineage>
</organism>